<keyword evidence="2" id="KW-1185">Reference proteome</keyword>
<sequence>MTRQLQLDTRRLIPRIVLRLVENSLGFNNPESSYTDSMAKGGQKEVPNNLVTVGLLTLEKSK</sequence>
<reference evidence="1" key="1">
    <citation type="journal article" date="2021" name="Genome Biol. Evol.">
        <title>A High-Quality Reference Genome for a Parasitic Bivalve with Doubly Uniparental Inheritance (Bivalvia: Unionida).</title>
        <authorList>
            <person name="Smith C.H."/>
        </authorList>
    </citation>
    <scope>NUCLEOTIDE SEQUENCE</scope>
    <source>
        <strain evidence="1">CHS0354</strain>
    </source>
</reference>
<organism evidence="1 2">
    <name type="scientific">Potamilus streckersoni</name>
    <dbReference type="NCBI Taxonomy" id="2493646"/>
    <lineage>
        <taxon>Eukaryota</taxon>
        <taxon>Metazoa</taxon>
        <taxon>Spiralia</taxon>
        <taxon>Lophotrochozoa</taxon>
        <taxon>Mollusca</taxon>
        <taxon>Bivalvia</taxon>
        <taxon>Autobranchia</taxon>
        <taxon>Heteroconchia</taxon>
        <taxon>Palaeoheterodonta</taxon>
        <taxon>Unionida</taxon>
        <taxon>Unionoidea</taxon>
        <taxon>Unionidae</taxon>
        <taxon>Ambleminae</taxon>
        <taxon>Lampsilini</taxon>
        <taxon>Potamilus</taxon>
    </lineage>
</organism>
<evidence type="ECO:0000313" key="1">
    <source>
        <dbReference type="EMBL" id="KAK3586481.1"/>
    </source>
</evidence>
<reference evidence="1" key="2">
    <citation type="journal article" date="2021" name="Genome Biol. Evol.">
        <title>Developing a high-quality reference genome for a parasitic bivalve with doubly uniparental inheritance (Bivalvia: Unionida).</title>
        <authorList>
            <person name="Smith C.H."/>
        </authorList>
    </citation>
    <scope>NUCLEOTIDE SEQUENCE</scope>
    <source>
        <strain evidence="1">CHS0354</strain>
        <tissue evidence="1">Mantle</tissue>
    </source>
</reference>
<accession>A0AAE0S6Z8</accession>
<gene>
    <name evidence="1" type="ORF">CHS0354_016905</name>
</gene>
<comment type="caution">
    <text evidence="1">The sequence shown here is derived from an EMBL/GenBank/DDBJ whole genome shotgun (WGS) entry which is preliminary data.</text>
</comment>
<reference evidence="1" key="3">
    <citation type="submission" date="2023-05" db="EMBL/GenBank/DDBJ databases">
        <authorList>
            <person name="Smith C.H."/>
        </authorList>
    </citation>
    <scope>NUCLEOTIDE SEQUENCE</scope>
    <source>
        <strain evidence="1">CHS0354</strain>
        <tissue evidence="1">Mantle</tissue>
    </source>
</reference>
<name>A0AAE0S6Z8_9BIVA</name>
<proteinExistence type="predicted"/>
<dbReference type="EMBL" id="JAEAOA010001038">
    <property type="protein sequence ID" value="KAK3586481.1"/>
    <property type="molecule type" value="Genomic_DNA"/>
</dbReference>
<protein>
    <submittedName>
        <fullName evidence="1">Uncharacterized protein</fullName>
    </submittedName>
</protein>
<dbReference type="Proteomes" id="UP001195483">
    <property type="component" value="Unassembled WGS sequence"/>
</dbReference>
<evidence type="ECO:0000313" key="2">
    <source>
        <dbReference type="Proteomes" id="UP001195483"/>
    </source>
</evidence>
<dbReference type="AlphaFoldDB" id="A0AAE0S6Z8"/>